<evidence type="ECO:0000313" key="3">
    <source>
        <dbReference type="Proteomes" id="UP000265768"/>
    </source>
</evidence>
<feature type="domain" description="Thiopeptide-type bacteriocin biosynthesis" evidence="1">
    <location>
        <begin position="12"/>
        <end position="320"/>
    </location>
</feature>
<protein>
    <recommendedName>
        <fullName evidence="1">Thiopeptide-type bacteriocin biosynthesis domain-containing protein</fullName>
    </recommendedName>
</protein>
<sequence length="326" mass="36746">MSPRTAAPRSGWRSARVFYYEPDKDDLLLDAVRPVMRRVAGDVHAAHVLRHWSEGPHLRLNIRSDQETWDELVRPAIEETVGGYLRDHPSLERLEAGEDWQPDNTIVYEPAARRHPADEALLADFYSDTTEPLFAMLDHVRHGLDTKDGLALALILAVSHGVSGPITRNLDSFRTLAEAYCARSEDPETTRTRFEEEYRARCGELTSRVSRVIQSLEGGDRLPFVREWAALMTGYGERAAKLMAKGKAVAVAVADEPESPQLSELNRLMMTADPDHDEATASPDFLRYRTLLNFTHLQFARLGLLPADTFRLCHLTANAVEELYGR</sequence>
<gene>
    <name evidence="2" type="ORF">D5H75_30355</name>
</gene>
<evidence type="ECO:0000259" key="1">
    <source>
        <dbReference type="Pfam" id="PF14028"/>
    </source>
</evidence>
<dbReference type="Pfam" id="PF14028">
    <property type="entry name" value="Lant_dehydr_C"/>
    <property type="match status" value="1"/>
</dbReference>
<proteinExistence type="predicted"/>
<evidence type="ECO:0000313" key="2">
    <source>
        <dbReference type="EMBL" id="RJL24153.1"/>
    </source>
</evidence>
<dbReference type="EMBL" id="QZEY01000016">
    <property type="protein sequence ID" value="RJL24153.1"/>
    <property type="molecule type" value="Genomic_DNA"/>
</dbReference>
<reference evidence="2 3" key="1">
    <citation type="submission" date="2018-09" db="EMBL/GenBank/DDBJ databases">
        <title>YIM 75507 draft genome.</title>
        <authorList>
            <person name="Tang S."/>
            <person name="Feng Y."/>
        </authorList>
    </citation>
    <scope>NUCLEOTIDE SEQUENCE [LARGE SCALE GENOMIC DNA]</scope>
    <source>
        <strain evidence="2 3">YIM 75507</strain>
    </source>
</reference>
<comment type="caution">
    <text evidence="2">The sequence shown here is derived from an EMBL/GenBank/DDBJ whole genome shotgun (WGS) entry which is preliminary data.</text>
</comment>
<dbReference type="AlphaFoldDB" id="A0A3A4AES4"/>
<name>A0A3A4AES4_9ACTN</name>
<accession>A0A3A4AES4</accession>
<dbReference type="RefSeq" id="WP_119930010.1">
    <property type="nucleotide sequence ID" value="NZ_QZEY01000016.1"/>
</dbReference>
<organism evidence="2 3">
    <name type="scientific">Bailinhaonella thermotolerans</name>
    <dbReference type="NCBI Taxonomy" id="1070861"/>
    <lineage>
        <taxon>Bacteria</taxon>
        <taxon>Bacillati</taxon>
        <taxon>Actinomycetota</taxon>
        <taxon>Actinomycetes</taxon>
        <taxon>Streptosporangiales</taxon>
        <taxon>Streptosporangiaceae</taxon>
        <taxon>Bailinhaonella</taxon>
    </lineage>
</organism>
<dbReference type="InterPro" id="IPR023809">
    <property type="entry name" value="Thiopep_bacteriocin_synth_dom"/>
</dbReference>
<keyword evidence="3" id="KW-1185">Reference proteome</keyword>
<dbReference type="Proteomes" id="UP000265768">
    <property type="component" value="Unassembled WGS sequence"/>
</dbReference>
<dbReference type="OrthoDB" id="70280at2"/>